<dbReference type="Gene3D" id="3.40.50.2000">
    <property type="entry name" value="Glycogen Phosphorylase B"/>
    <property type="match status" value="2"/>
</dbReference>
<dbReference type="AlphaFoldDB" id="A0A956NIC2"/>
<dbReference type="EMBL" id="JAGQHS010000156">
    <property type="protein sequence ID" value="MCA9758268.1"/>
    <property type="molecule type" value="Genomic_DNA"/>
</dbReference>
<organism evidence="2 3">
    <name type="scientific">Eiseniibacteriota bacterium</name>
    <dbReference type="NCBI Taxonomy" id="2212470"/>
    <lineage>
        <taxon>Bacteria</taxon>
        <taxon>Candidatus Eiseniibacteriota</taxon>
    </lineage>
</organism>
<evidence type="ECO:0000313" key="3">
    <source>
        <dbReference type="Proteomes" id="UP000739538"/>
    </source>
</evidence>
<dbReference type="InterPro" id="IPR028098">
    <property type="entry name" value="Glyco_trans_4-like_N"/>
</dbReference>
<accession>A0A956NIC2</accession>
<dbReference type="SUPFAM" id="SSF53756">
    <property type="entry name" value="UDP-Glycosyltransferase/glycogen phosphorylase"/>
    <property type="match status" value="1"/>
</dbReference>
<dbReference type="PANTHER" id="PTHR12526:SF630">
    <property type="entry name" value="GLYCOSYLTRANSFERASE"/>
    <property type="match status" value="1"/>
</dbReference>
<protein>
    <submittedName>
        <fullName evidence="2">Glycosyltransferase</fullName>
        <ecNumber evidence="2">2.4.-.-</ecNumber>
    </submittedName>
</protein>
<dbReference type="Pfam" id="PF13439">
    <property type="entry name" value="Glyco_transf_4"/>
    <property type="match status" value="1"/>
</dbReference>
<feature type="domain" description="Glycosyltransferase subfamily 4-like N-terminal" evidence="1">
    <location>
        <begin position="26"/>
        <end position="182"/>
    </location>
</feature>
<gene>
    <name evidence="2" type="ORF">KDA27_20910</name>
</gene>
<evidence type="ECO:0000313" key="2">
    <source>
        <dbReference type="EMBL" id="MCA9758268.1"/>
    </source>
</evidence>
<keyword evidence="2" id="KW-0328">Glycosyltransferase</keyword>
<dbReference type="GO" id="GO:0016757">
    <property type="term" value="F:glycosyltransferase activity"/>
    <property type="evidence" value="ECO:0007669"/>
    <property type="project" value="UniProtKB-KW"/>
</dbReference>
<sequence length="379" mass="42108">MNRPSEENGSARPIRVLYMIGNLSTGGSELHLASLLERLDRTRIEPSVLLVSEVGANVARVRSLGIEVLGLNTGKGLKGLLRAVLRIQQILRARKPDVFHLYGYTPQLYGSLGSVFARPKKVIGARRGNEVGRNRHRLFRLTNPLLDEVLCVSQATERFSVETEALSPKKSRVIPNGLDVDRFVPREGFRWPIVRVGTLGRLRHIKGSDILLDAFALVRKSRPELELHMGGPPDTAWGEELIEARKKEPGVHFHGEVKAASFLPTLDLFVLPSRSEGMSNALIEAMAMRLPIVATDVGGNREVLDDGRCGVLTRPDPKELAEAILAALGDESGTRARVDAGRRRVEEEYDLRVMVERYMRYYEELLGRNRPEGTSSAPC</sequence>
<reference evidence="2" key="1">
    <citation type="submission" date="2020-04" db="EMBL/GenBank/DDBJ databases">
        <authorList>
            <person name="Zhang T."/>
        </authorList>
    </citation>
    <scope>NUCLEOTIDE SEQUENCE</scope>
    <source>
        <strain evidence="2">HKST-UBA02</strain>
    </source>
</reference>
<dbReference type="EC" id="2.4.-.-" evidence="2"/>
<comment type="caution">
    <text evidence="2">The sequence shown here is derived from an EMBL/GenBank/DDBJ whole genome shotgun (WGS) entry which is preliminary data.</text>
</comment>
<evidence type="ECO:0000259" key="1">
    <source>
        <dbReference type="Pfam" id="PF13439"/>
    </source>
</evidence>
<name>A0A956NIC2_UNCEI</name>
<dbReference type="PANTHER" id="PTHR12526">
    <property type="entry name" value="GLYCOSYLTRANSFERASE"/>
    <property type="match status" value="1"/>
</dbReference>
<proteinExistence type="predicted"/>
<reference evidence="2" key="2">
    <citation type="journal article" date="2021" name="Microbiome">
        <title>Successional dynamics and alternative stable states in a saline activated sludge microbial community over 9 years.</title>
        <authorList>
            <person name="Wang Y."/>
            <person name="Ye J."/>
            <person name="Ju F."/>
            <person name="Liu L."/>
            <person name="Boyd J.A."/>
            <person name="Deng Y."/>
            <person name="Parks D.H."/>
            <person name="Jiang X."/>
            <person name="Yin X."/>
            <person name="Woodcroft B.J."/>
            <person name="Tyson G.W."/>
            <person name="Hugenholtz P."/>
            <person name="Polz M.F."/>
            <person name="Zhang T."/>
        </authorList>
    </citation>
    <scope>NUCLEOTIDE SEQUENCE</scope>
    <source>
        <strain evidence="2">HKST-UBA02</strain>
    </source>
</reference>
<dbReference type="Pfam" id="PF13692">
    <property type="entry name" value="Glyco_trans_1_4"/>
    <property type="match status" value="1"/>
</dbReference>
<dbReference type="Proteomes" id="UP000739538">
    <property type="component" value="Unassembled WGS sequence"/>
</dbReference>
<keyword evidence="2" id="KW-0808">Transferase</keyword>